<feature type="signal peptide" evidence="1">
    <location>
        <begin position="1"/>
        <end position="20"/>
    </location>
</feature>
<dbReference type="OrthoDB" id="5344254at2759"/>
<protein>
    <recommendedName>
        <fullName evidence="6">Hydroxyneurosporene synthase</fullName>
    </recommendedName>
</protein>
<dbReference type="KEGG" id="mbe:MBM_07582"/>
<evidence type="ECO:0000256" key="1">
    <source>
        <dbReference type="SAM" id="SignalP"/>
    </source>
</evidence>
<dbReference type="InterPro" id="IPR057722">
    <property type="entry name" value="AsqO/PenF-like_C"/>
</dbReference>
<accession>K1WPQ1</accession>
<dbReference type="Pfam" id="PF25581">
    <property type="entry name" value="AsqO_C"/>
    <property type="match status" value="1"/>
</dbReference>
<evidence type="ECO:0000259" key="3">
    <source>
        <dbReference type="Pfam" id="PF25581"/>
    </source>
</evidence>
<reference evidence="4 5" key="1">
    <citation type="journal article" date="2012" name="BMC Genomics">
        <title>Sequencing the genome of Marssonina brunnea reveals fungus-poplar co-evolution.</title>
        <authorList>
            <person name="Zhu S."/>
            <person name="Cao Y.-Z."/>
            <person name="Jiang C."/>
            <person name="Tan B.-Y."/>
            <person name="Wang Z."/>
            <person name="Feng S."/>
            <person name="Zhang L."/>
            <person name="Su X.-H."/>
            <person name="Brejova B."/>
            <person name="Vinar T."/>
            <person name="Xu M."/>
            <person name="Wang M.-X."/>
            <person name="Zhang S.-G."/>
            <person name="Huang M.-R."/>
            <person name="Wu R."/>
            <person name="Zhou Y."/>
        </authorList>
    </citation>
    <scope>NUCLEOTIDE SEQUENCE [LARGE SCALE GENOMIC DNA]</scope>
    <source>
        <strain evidence="4 5">MB_m1</strain>
    </source>
</reference>
<dbReference type="HOGENOM" id="CLU_051719_1_0_1"/>
<name>K1WPQ1_MARBU</name>
<gene>
    <name evidence="4" type="ORF">MBM_07582</name>
</gene>
<dbReference type="OMA" id="AYHDKNW"/>
<organism evidence="4 5">
    <name type="scientific">Marssonina brunnea f. sp. multigermtubi (strain MB_m1)</name>
    <name type="common">Marssonina leaf spot fungus</name>
    <dbReference type="NCBI Taxonomy" id="1072389"/>
    <lineage>
        <taxon>Eukaryota</taxon>
        <taxon>Fungi</taxon>
        <taxon>Dikarya</taxon>
        <taxon>Ascomycota</taxon>
        <taxon>Pezizomycotina</taxon>
        <taxon>Leotiomycetes</taxon>
        <taxon>Helotiales</taxon>
        <taxon>Drepanopezizaceae</taxon>
        <taxon>Drepanopeziza</taxon>
    </lineage>
</organism>
<keyword evidence="5" id="KW-1185">Reference proteome</keyword>
<feature type="domain" description="Diels-Alderase N-terminal" evidence="2">
    <location>
        <begin position="35"/>
        <end position="114"/>
    </location>
</feature>
<evidence type="ECO:0008006" key="6">
    <source>
        <dbReference type="Google" id="ProtNLM"/>
    </source>
</evidence>
<dbReference type="EMBL" id="JH921446">
    <property type="protein sequence ID" value="EKD14352.1"/>
    <property type="molecule type" value="Genomic_DNA"/>
</dbReference>
<dbReference type="Pfam" id="PF24137">
    <property type="entry name" value="DA_N"/>
    <property type="match status" value="1"/>
</dbReference>
<sequence length="323" mass="34663">MVSIFVNWLLVALTLVSVSPSEFGAARRATIKRIPSQVATGDIQAFSTSNQAGLDAPRLSAVNASSFNWWYFDAFSPDLDKSLVVVFFTTLGSAFPFVPTSEVVTQVEIYATFPTAPSPATSGDFVGSGAKFQGAPDLSTYSISVDSPANGISNTIPDAEGTVDFTIFGSRLKFSGAAYHDQNWGDAPFPTTVASWYWGHARLGPYALVWFSYLPRAGPERVSSYIAHDDGTVLAAGCTADAVRVRPTGQYPPTQRSGYPSGFRVDFRLADGRTLNVTVRAESLIADAGAVYGRWMGGVEGRLDGGRMITRGKALFEQYVMVA</sequence>
<dbReference type="InterPro" id="IPR056402">
    <property type="entry name" value="DA_N"/>
</dbReference>
<dbReference type="AlphaFoldDB" id="K1WPQ1"/>
<dbReference type="SUPFAM" id="SSF159245">
    <property type="entry name" value="AttH-like"/>
    <property type="match status" value="1"/>
</dbReference>
<evidence type="ECO:0000313" key="5">
    <source>
        <dbReference type="Proteomes" id="UP000006753"/>
    </source>
</evidence>
<feature type="chain" id="PRO_5003854581" description="Hydroxyneurosporene synthase" evidence="1">
    <location>
        <begin position="21"/>
        <end position="323"/>
    </location>
</feature>
<proteinExistence type="predicted"/>
<keyword evidence="1" id="KW-0732">Signal</keyword>
<evidence type="ECO:0000313" key="4">
    <source>
        <dbReference type="EMBL" id="EKD14352.1"/>
    </source>
</evidence>
<dbReference type="Proteomes" id="UP000006753">
    <property type="component" value="Unassembled WGS sequence"/>
</dbReference>
<feature type="domain" description="AsqO/PenF-like C-terminal" evidence="3">
    <location>
        <begin position="191"/>
        <end position="319"/>
    </location>
</feature>
<dbReference type="eggNOG" id="ENOG502SMYB">
    <property type="taxonomic scope" value="Eukaryota"/>
</dbReference>
<evidence type="ECO:0000259" key="2">
    <source>
        <dbReference type="Pfam" id="PF24137"/>
    </source>
</evidence>
<dbReference type="InParanoid" id="K1WPQ1"/>